<dbReference type="HOGENOM" id="CLU_1235105_0_0_1"/>
<feature type="region of interest" description="Disordered" evidence="1">
    <location>
        <begin position="1"/>
        <end position="44"/>
    </location>
</feature>
<dbReference type="EMBL" id="KL142429">
    <property type="protein sequence ID" value="KDR65952.1"/>
    <property type="molecule type" value="Genomic_DNA"/>
</dbReference>
<dbReference type="AlphaFoldDB" id="A0A067S7S3"/>
<evidence type="ECO:0000313" key="3">
    <source>
        <dbReference type="Proteomes" id="UP000027222"/>
    </source>
</evidence>
<evidence type="ECO:0000256" key="1">
    <source>
        <dbReference type="SAM" id="MobiDB-lite"/>
    </source>
</evidence>
<sequence>MAEVHDGDAFLLSPKQWPQKNRAATTLASPLAPGRPQSNPPLPETSLELLSIKLRAVGWTVCTLDPFQNQNWVMGSSEPQHAIERVSLFEFEPVDQHSFPLLAPVTSFSQLKGQLDGGVRGAPADKTEGAGVETLALLVLDVERDAPTRFLFEEDACGGNGGGGVPADETEGVAVAELAFLDAERDVAPGCPFFEEVAPGCKGGVTVDLLLEGLPSRPLQHFAL</sequence>
<feature type="compositionally biased region" description="Polar residues" evidence="1">
    <location>
        <begin position="16"/>
        <end position="28"/>
    </location>
</feature>
<reference evidence="3" key="1">
    <citation type="journal article" date="2014" name="Proc. Natl. Acad. Sci. U.S.A.">
        <title>Extensive sampling of basidiomycete genomes demonstrates inadequacy of the white-rot/brown-rot paradigm for wood decay fungi.</title>
        <authorList>
            <person name="Riley R."/>
            <person name="Salamov A.A."/>
            <person name="Brown D.W."/>
            <person name="Nagy L.G."/>
            <person name="Floudas D."/>
            <person name="Held B.W."/>
            <person name="Levasseur A."/>
            <person name="Lombard V."/>
            <person name="Morin E."/>
            <person name="Otillar R."/>
            <person name="Lindquist E.A."/>
            <person name="Sun H."/>
            <person name="LaButti K.M."/>
            <person name="Schmutz J."/>
            <person name="Jabbour D."/>
            <person name="Luo H."/>
            <person name="Baker S.E."/>
            <person name="Pisabarro A.G."/>
            <person name="Walton J.D."/>
            <person name="Blanchette R.A."/>
            <person name="Henrissat B."/>
            <person name="Martin F."/>
            <person name="Cullen D."/>
            <person name="Hibbett D.S."/>
            <person name="Grigoriev I.V."/>
        </authorList>
    </citation>
    <scope>NUCLEOTIDE SEQUENCE [LARGE SCALE GENOMIC DNA]</scope>
    <source>
        <strain evidence="3">CBS 339.88</strain>
    </source>
</reference>
<accession>A0A067S7S3</accession>
<proteinExistence type="predicted"/>
<name>A0A067S7S3_GALM3</name>
<keyword evidence="3" id="KW-1185">Reference proteome</keyword>
<gene>
    <name evidence="2" type="ORF">GALMADRAFT_148234</name>
</gene>
<protein>
    <submittedName>
        <fullName evidence="2">Uncharacterized protein</fullName>
    </submittedName>
</protein>
<evidence type="ECO:0000313" key="2">
    <source>
        <dbReference type="EMBL" id="KDR65952.1"/>
    </source>
</evidence>
<organism evidence="2 3">
    <name type="scientific">Galerina marginata (strain CBS 339.88)</name>
    <dbReference type="NCBI Taxonomy" id="685588"/>
    <lineage>
        <taxon>Eukaryota</taxon>
        <taxon>Fungi</taxon>
        <taxon>Dikarya</taxon>
        <taxon>Basidiomycota</taxon>
        <taxon>Agaricomycotina</taxon>
        <taxon>Agaricomycetes</taxon>
        <taxon>Agaricomycetidae</taxon>
        <taxon>Agaricales</taxon>
        <taxon>Agaricineae</taxon>
        <taxon>Strophariaceae</taxon>
        <taxon>Galerina</taxon>
    </lineage>
</organism>
<dbReference type="Proteomes" id="UP000027222">
    <property type="component" value="Unassembled WGS sequence"/>
</dbReference>